<evidence type="ECO:0000313" key="1">
    <source>
        <dbReference type="EMBL" id="MBJ2174178.1"/>
    </source>
</evidence>
<gene>
    <name evidence="1" type="ORF">JBL43_08010</name>
</gene>
<keyword evidence="2" id="KW-1185">Reference proteome</keyword>
<dbReference type="EMBL" id="JAEHFJ010000003">
    <property type="protein sequence ID" value="MBJ2174178.1"/>
    <property type="molecule type" value="Genomic_DNA"/>
</dbReference>
<comment type="caution">
    <text evidence="1">The sequence shown here is derived from an EMBL/GenBank/DDBJ whole genome shotgun (WGS) entry which is preliminary data.</text>
</comment>
<reference evidence="1 2" key="1">
    <citation type="submission" date="2020-12" db="EMBL/GenBank/DDBJ databases">
        <title>Aureibaculum luteum sp. nov. and Aureibaculum flavum sp. nov., novel members of the family Flavobacteriaceae isolated from Antarctic intertidal sediments.</title>
        <authorList>
            <person name="He X."/>
            <person name="Zhang X."/>
        </authorList>
    </citation>
    <scope>NUCLEOTIDE SEQUENCE [LARGE SCALE GENOMIC DNA]</scope>
    <source>
        <strain evidence="1 2">A20</strain>
    </source>
</reference>
<accession>A0ABS0WQB8</accession>
<organism evidence="1 2">
    <name type="scientific">Aureibaculum flavum</name>
    <dbReference type="NCBI Taxonomy" id="2795986"/>
    <lineage>
        <taxon>Bacteria</taxon>
        <taxon>Pseudomonadati</taxon>
        <taxon>Bacteroidota</taxon>
        <taxon>Flavobacteriia</taxon>
        <taxon>Flavobacteriales</taxon>
        <taxon>Flavobacteriaceae</taxon>
        <taxon>Aureibaculum</taxon>
    </lineage>
</organism>
<dbReference type="RefSeq" id="WP_198840927.1">
    <property type="nucleotide sequence ID" value="NZ_JAEHFJ010000003.1"/>
</dbReference>
<evidence type="ECO:0000313" key="2">
    <source>
        <dbReference type="Proteomes" id="UP000623301"/>
    </source>
</evidence>
<protein>
    <submittedName>
        <fullName evidence="1">Uncharacterized protein</fullName>
    </submittedName>
</protein>
<name>A0ABS0WQB8_9FLAO</name>
<proteinExistence type="predicted"/>
<dbReference type="Proteomes" id="UP000623301">
    <property type="component" value="Unassembled WGS sequence"/>
</dbReference>
<sequence length="235" mass="27974">MSVFFGEVELRQFLNNNLNVEFMSYTVGVKSPYGVILEPIVLDFNKSALKFADQLYNELKGLTKEQRLSIETTLKEGYLVLINKYIDWYKVNKELTVNYFPSKNPYEVIYGDLTSIKKEILKHIPELKEQAEQQNSNIKSQANYFDEKGEKLFEYLNENYDKNGKIKYINMFYYLRELFIKGKVQFSFTIDKYKAFILEKFNVSIKKFEKAEFLYPEKERPILMLLSKKFFDSLN</sequence>